<dbReference type="EMBL" id="JAMZDX010000006">
    <property type="protein sequence ID" value="MCP2313284.1"/>
    <property type="molecule type" value="Genomic_DNA"/>
</dbReference>
<keyword evidence="2" id="KW-0812">Transmembrane</keyword>
<feature type="region of interest" description="Disordered" evidence="1">
    <location>
        <begin position="1"/>
        <end position="81"/>
    </location>
</feature>
<protein>
    <submittedName>
        <fullName evidence="3">Uncharacterized protein</fullName>
    </submittedName>
</protein>
<name>A0ABT1J768_9ACTN</name>
<evidence type="ECO:0000256" key="2">
    <source>
        <dbReference type="SAM" id="Phobius"/>
    </source>
</evidence>
<comment type="caution">
    <text evidence="3">The sequence shown here is derived from an EMBL/GenBank/DDBJ whole genome shotgun (WGS) entry which is preliminary data.</text>
</comment>
<proteinExistence type="predicted"/>
<dbReference type="RefSeq" id="WP_253802962.1">
    <property type="nucleotide sequence ID" value="NZ_BAAAUB010000039.1"/>
</dbReference>
<keyword evidence="2" id="KW-1133">Transmembrane helix</keyword>
<evidence type="ECO:0000313" key="3">
    <source>
        <dbReference type="EMBL" id="MCP2313284.1"/>
    </source>
</evidence>
<accession>A0ABT1J768</accession>
<evidence type="ECO:0000256" key="1">
    <source>
        <dbReference type="SAM" id="MobiDB-lite"/>
    </source>
</evidence>
<dbReference type="Proteomes" id="UP001206483">
    <property type="component" value="Unassembled WGS sequence"/>
</dbReference>
<gene>
    <name evidence="3" type="ORF">FHR36_006465</name>
</gene>
<reference evidence="3 4" key="1">
    <citation type="submission" date="2022-06" db="EMBL/GenBank/DDBJ databases">
        <title>Sequencing the genomes of 1000 actinobacteria strains.</title>
        <authorList>
            <person name="Klenk H.-P."/>
        </authorList>
    </citation>
    <scope>NUCLEOTIDE SEQUENCE [LARGE SCALE GENOMIC DNA]</scope>
    <source>
        <strain evidence="3 4">DSM 41656</strain>
    </source>
</reference>
<sequence length="331" mass="34906">MSTDTAGPEAPEPALPPKPDPAATAQPALTAQPAETEQPAPTEQPAETEQPAPTEQPAETTATDPAVPGQAPAPDAESLPHDLPEAQDLLAVGAEDTVRPRRRLSTPRLLLAAVLLGPLVGAGVGYAIQAARPATPLPAIAAVKLGYPAERIDPAALAAAGPQPLNIDGDLRDLLVKVPDGAKDISEEDGHDHWMSAADMAETVGDGDQVFRLLLEKGFRRTAVVGWDSGGTKYRVQLIQYFPDHADNAISQAKDGPGANASLSKIPGNPDGTVTVFSKADHYAESTEEFWFGEAIARRGDVVMDIEVFAPSQVDKAQLEDLAKRQWERLA</sequence>
<feature type="compositionally biased region" description="Low complexity" evidence="1">
    <location>
        <begin position="21"/>
        <end position="63"/>
    </location>
</feature>
<organism evidence="3 4">
    <name type="scientific">Kitasatospora paracochleata</name>
    <dbReference type="NCBI Taxonomy" id="58354"/>
    <lineage>
        <taxon>Bacteria</taxon>
        <taxon>Bacillati</taxon>
        <taxon>Actinomycetota</taxon>
        <taxon>Actinomycetes</taxon>
        <taxon>Kitasatosporales</taxon>
        <taxon>Streptomycetaceae</taxon>
        <taxon>Kitasatospora</taxon>
    </lineage>
</organism>
<keyword evidence="4" id="KW-1185">Reference proteome</keyword>
<feature type="transmembrane region" description="Helical" evidence="2">
    <location>
        <begin position="109"/>
        <end position="128"/>
    </location>
</feature>
<keyword evidence="2" id="KW-0472">Membrane</keyword>
<evidence type="ECO:0000313" key="4">
    <source>
        <dbReference type="Proteomes" id="UP001206483"/>
    </source>
</evidence>
<feature type="compositionally biased region" description="Pro residues" evidence="1">
    <location>
        <begin position="10"/>
        <end position="20"/>
    </location>
</feature>